<dbReference type="AlphaFoldDB" id="A0A149UW45"/>
<dbReference type="PANTHER" id="PTHR43697:SF1">
    <property type="entry name" value="SERINE--TRNA LIGASE"/>
    <property type="match status" value="1"/>
</dbReference>
<feature type="binding site" evidence="12 13">
    <location>
        <position position="283"/>
    </location>
    <ligand>
        <name>L-serine</name>
        <dbReference type="ChEBI" id="CHEBI:33384"/>
    </ligand>
</feature>
<dbReference type="GO" id="GO:0005524">
    <property type="term" value="F:ATP binding"/>
    <property type="evidence" value="ECO:0007669"/>
    <property type="project" value="UniProtKB-UniRule"/>
</dbReference>
<sequence>MHDIRALRADPAAFDADLARRGIDPVAQKLVSWDEERRQAQTALQEKQARRKALAREIGGMKRTGGDSSALEAEGIEIRAEMEILERRVADLEGQSAEILASLPNRLDPSVPDGPDETANVVQHVWGTPREFSFTARQHFELGEALGLMDFATASKLSGARFVVLRGALARMARALSQFMLDQHTDENGYEETQVPVLVNDAAMYGTDKLPKFADQSFRTEDGRWLIPTAEVPLTASVAGDILDALTLPRRMTALSQCFRSEAGSAGRDVRGMLRQHQFEKVEMVSVTTPEESEAEHERMTRCAEKILEKLGVPYRRVLLCAGDTGFGAAKTFDLEAWLPGQAAWREISSCSNTRDFQARRMNARFRPQGGGAPVFVHTLNGSGLAVGRTLIAVMENGQNEDGSITVPDVLRPYMGGLERIG</sequence>
<feature type="binding site" evidence="13">
    <location>
        <position position="260"/>
    </location>
    <ligand>
        <name>L-serine</name>
        <dbReference type="ChEBI" id="CHEBI:33384"/>
    </ligand>
</feature>
<dbReference type="Pfam" id="PF02403">
    <property type="entry name" value="Seryl_tRNA_N"/>
    <property type="match status" value="1"/>
</dbReference>
<comment type="subunit">
    <text evidence="12">Homodimer. The tRNA molecule binds across the dimer.</text>
</comment>
<dbReference type="InterPro" id="IPR045864">
    <property type="entry name" value="aa-tRNA-synth_II/BPL/LPL"/>
</dbReference>
<dbReference type="NCBIfam" id="TIGR00414">
    <property type="entry name" value="serS"/>
    <property type="match status" value="1"/>
</dbReference>
<dbReference type="GO" id="GO:0005737">
    <property type="term" value="C:cytoplasm"/>
    <property type="evidence" value="ECO:0007669"/>
    <property type="project" value="UniProtKB-SubCell"/>
</dbReference>
<dbReference type="InterPro" id="IPR002317">
    <property type="entry name" value="Ser-tRNA-ligase_type_1"/>
</dbReference>
<feature type="domain" description="Aminoacyl-transfer RNA synthetases class-II family profile" evidence="16">
    <location>
        <begin position="171"/>
        <end position="408"/>
    </location>
</feature>
<keyword evidence="9 12" id="KW-0030">Aminoacyl-tRNA synthetase</keyword>
<dbReference type="PIRSF" id="PIRSF001529">
    <property type="entry name" value="Ser-tRNA-synth_IIa"/>
    <property type="match status" value="1"/>
</dbReference>
<name>A0A149UW45_9PROT</name>
<evidence type="ECO:0000256" key="8">
    <source>
        <dbReference type="ARBA" id="ARBA00022917"/>
    </source>
</evidence>
<evidence type="ECO:0000256" key="6">
    <source>
        <dbReference type="ARBA" id="ARBA00022741"/>
    </source>
</evidence>
<feature type="binding site" evidence="12">
    <location>
        <begin position="229"/>
        <end position="231"/>
    </location>
    <ligand>
        <name>L-serine</name>
        <dbReference type="ChEBI" id="CHEBI:33384"/>
    </ligand>
</feature>
<evidence type="ECO:0000256" key="11">
    <source>
        <dbReference type="ARBA" id="ARBA00048823"/>
    </source>
</evidence>
<dbReference type="Gene3D" id="1.10.287.40">
    <property type="entry name" value="Serine-tRNA synthetase, tRNA binding domain"/>
    <property type="match status" value="1"/>
</dbReference>
<evidence type="ECO:0000256" key="4">
    <source>
        <dbReference type="ARBA" id="ARBA00022490"/>
    </source>
</evidence>
<evidence type="ECO:0000256" key="13">
    <source>
        <dbReference type="PIRSR" id="PIRSR001529-1"/>
    </source>
</evidence>
<evidence type="ECO:0000256" key="2">
    <source>
        <dbReference type="ARBA" id="ARBA00005045"/>
    </source>
</evidence>
<accession>A0A149UW45</accession>
<evidence type="ECO:0000256" key="3">
    <source>
        <dbReference type="ARBA" id="ARBA00010728"/>
    </source>
</evidence>
<dbReference type="InterPro" id="IPR015866">
    <property type="entry name" value="Ser-tRNA-synth_1_N"/>
</dbReference>
<keyword evidence="20" id="KW-1185">Reference proteome</keyword>
<dbReference type="PROSITE" id="PS50862">
    <property type="entry name" value="AA_TRNA_LIGASE_II"/>
    <property type="match status" value="1"/>
</dbReference>
<comment type="domain">
    <text evidence="12">Consists of two distinct domains, a catalytic core and a N-terminal extension that is involved in tRNA binding.</text>
</comment>
<feature type="binding site" evidence="12 14">
    <location>
        <begin position="347"/>
        <end position="350"/>
    </location>
    <ligand>
        <name>ATP</name>
        <dbReference type="ChEBI" id="CHEBI:30616"/>
    </ligand>
</feature>
<dbReference type="Pfam" id="PF00587">
    <property type="entry name" value="tRNA-synt_2b"/>
    <property type="match status" value="1"/>
</dbReference>
<dbReference type="Proteomes" id="UP001523543">
    <property type="component" value="Unassembled WGS sequence"/>
</dbReference>
<evidence type="ECO:0000256" key="9">
    <source>
        <dbReference type="ARBA" id="ARBA00023146"/>
    </source>
</evidence>
<dbReference type="CDD" id="cd00770">
    <property type="entry name" value="SerRS_core"/>
    <property type="match status" value="1"/>
</dbReference>
<keyword evidence="4 12" id="KW-0963">Cytoplasm</keyword>
<evidence type="ECO:0000256" key="7">
    <source>
        <dbReference type="ARBA" id="ARBA00022840"/>
    </source>
</evidence>
<comment type="catalytic activity">
    <reaction evidence="11 12">
        <text>tRNA(Ser) + L-serine + ATP = L-seryl-tRNA(Ser) + AMP + diphosphate + H(+)</text>
        <dbReference type="Rhea" id="RHEA:12292"/>
        <dbReference type="Rhea" id="RHEA-COMP:9669"/>
        <dbReference type="Rhea" id="RHEA-COMP:9703"/>
        <dbReference type="ChEBI" id="CHEBI:15378"/>
        <dbReference type="ChEBI" id="CHEBI:30616"/>
        <dbReference type="ChEBI" id="CHEBI:33019"/>
        <dbReference type="ChEBI" id="CHEBI:33384"/>
        <dbReference type="ChEBI" id="CHEBI:78442"/>
        <dbReference type="ChEBI" id="CHEBI:78533"/>
        <dbReference type="ChEBI" id="CHEBI:456215"/>
        <dbReference type="EC" id="6.1.1.11"/>
    </reaction>
</comment>
<dbReference type="EMBL" id="LHZY01000009">
    <property type="protein sequence ID" value="KXV72177.1"/>
    <property type="molecule type" value="Genomic_DNA"/>
</dbReference>
<dbReference type="UniPathway" id="UPA00906">
    <property type="reaction ID" value="UER00895"/>
</dbReference>
<dbReference type="InterPro" id="IPR042103">
    <property type="entry name" value="SerRS_1_N_sf"/>
</dbReference>
<organism evidence="17 19">
    <name type="scientific">Acetobacter cerevisiae</name>
    <dbReference type="NCBI Taxonomy" id="178900"/>
    <lineage>
        <taxon>Bacteria</taxon>
        <taxon>Pseudomonadati</taxon>
        <taxon>Pseudomonadota</taxon>
        <taxon>Alphaproteobacteria</taxon>
        <taxon>Acetobacterales</taxon>
        <taxon>Acetobacteraceae</taxon>
        <taxon>Acetobacter</taxon>
    </lineage>
</organism>
<dbReference type="PRINTS" id="PR00981">
    <property type="entry name" value="TRNASYNTHSER"/>
</dbReference>
<feature type="coiled-coil region" evidence="15">
    <location>
        <begin position="30"/>
        <end position="102"/>
    </location>
</feature>
<comment type="pathway">
    <text evidence="2 12">Aminoacyl-tRNA biosynthesis; selenocysteinyl-tRNA(Sec) biosynthesis; L-seryl-tRNA(Sec) from L-serine and tRNA(Sec): step 1/1.</text>
</comment>
<comment type="similarity">
    <text evidence="3 12">Belongs to the class-II aminoacyl-tRNA synthetase family. Type-1 seryl-tRNA synthetase subfamily.</text>
</comment>
<evidence type="ECO:0000256" key="12">
    <source>
        <dbReference type="HAMAP-Rule" id="MF_00176"/>
    </source>
</evidence>
<dbReference type="Proteomes" id="UP000075312">
    <property type="component" value="Unassembled WGS sequence"/>
</dbReference>
<gene>
    <name evidence="12 18" type="primary">serS</name>
    <name evidence="17" type="ORF">AD952_05525</name>
    <name evidence="18" type="ORF">NKW54_09980</name>
</gene>
<dbReference type="GO" id="GO:0004828">
    <property type="term" value="F:serine-tRNA ligase activity"/>
    <property type="evidence" value="ECO:0007669"/>
    <property type="project" value="UniProtKB-UniRule"/>
</dbReference>
<dbReference type="InterPro" id="IPR002314">
    <property type="entry name" value="aa-tRNA-synt_IIb"/>
</dbReference>
<comment type="catalytic activity">
    <reaction evidence="10 12">
        <text>tRNA(Sec) + L-serine + ATP = L-seryl-tRNA(Sec) + AMP + diphosphate + H(+)</text>
        <dbReference type="Rhea" id="RHEA:42580"/>
        <dbReference type="Rhea" id="RHEA-COMP:9742"/>
        <dbReference type="Rhea" id="RHEA-COMP:10128"/>
        <dbReference type="ChEBI" id="CHEBI:15378"/>
        <dbReference type="ChEBI" id="CHEBI:30616"/>
        <dbReference type="ChEBI" id="CHEBI:33019"/>
        <dbReference type="ChEBI" id="CHEBI:33384"/>
        <dbReference type="ChEBI" id="CHEBI:78442"/>
        <dbReference type="ChEBI" id="CHEBI:78533"/>
        <dbReference type="ChEBI" id="CHEBI:456215"/>
        <dbReference type="EC" id="6.1.1.11"/>
    </reaction>
</comment>
<dbReference type="RefSeq" id="WP_062141759.1">
    <property type="nucleotide sequence ID" value="NZ_JAMYZR010000014.1"/>
</dbReference>
<protein>
    <recommendedName>
        <fullName evidence="12">Serine--tRNA ligase</fullName>
        <ecNumber evidence="12">6.1.1.11</ecNumber>
    </recommendedName>
    <alternativeName>
        <fullName evidence="12">Seryl-tRNA synthetase</fullName>
        <shortName evidence="12">SerRS</shortName>
    </alternativeName>
    <alternativeName>
        <fullName evidence="12">Seryl-tRNA(Ser/Sec) synthetase</fullName>
    </alternativeName>
</protein>
<feature type="binding site" evidence="13">
    <location>
        <position position="229"/>
    </location>
    <ligand>
        <name>L-serine</name>
        <dbReference type="ChEBI" id="CHEBI:33384"/>
    </ligand>
</feature>
<feature type="binding site" evidence="12 14">
    <location>
        <begin position="260"/>
        <end position="262"/>
    </location>
    <ligand>
        <name>ATP</name>
        <dbReference type="ChEBI" id="CHEBI:30616"/>
    </ligand>
</feature>
<reference evidence="18 20" key="2">
    <citation type="submission" date="2022-06" db="EMBL/GenBank/DDBJ databases">
        <title>Acetobacer genomes from food samples.</title>
        <authorList>
            <person name="Sombolestani A."/>
        </authorList>
    </citation>
    <scope>NUCLEOTIDE SEQUENCE [LARGE SCALE GENOMIC DNA]</scope>
    <source>
        <strain evidence="18 20">R-83281</strain>
    </source>
</reference>
<keyword evidence="6 12" id="KW-0547">Nucleotide-binding</keyword>
<dbReference type="InterPro" id="IPR006195">
    <property type="entry name" value="aa-tRNA-synth_II"/>
</dbReference>
<evidence type="ECO:0000256" key="1">
    <source>
        <dbReference type="ARBA" id="ARBA00004496"/>
    </source>
</evidence>
<evidence type="ECO:0000256" key="15">
    <source>
        <dbReference type="SAM" id="Coils"/>
    </source>
</evidence>
<comment type="subcellular location">
    <subcellularLocation>
        <location evidence="1 12">Cytoplasm</location>
    </subcellularLocation>
</comment>
<dbReference type="Gene3D" id="3.30.930.10">
    <property type="entry name" value="Bira Bifunctional Protein, Domain 2"/>
    <property type="match status" value="1"/>
</dbReference>
<comment type="function">
    <text evidence="12">Catalyzes the attachment of serine to tRNA(Ser). Is also able to aminoacylate tRNA(Sec) with serine, to form the misacylated tRNA L-seryl-tRNA(Sec), which will be further converted into selenocysteinyl-tRNA(Sec).</text>
</comment>
<comment type="caution">
    <text evidence="12">Lacks conserved residue(s) required for the propagation of feature annotation.</text>
</comment>
<evidence type="ECO:0000256" key="5">
    <source>
        <dbReference type="ARBA" id="ARBA00022598"/>
    </source>
</evidence>
<dbReference type="InterPro" id="IPR033729">
    <property type="entry name" value="SerRS_core"/>
</dbReference>
<feature type="binding site" evidence="12">
    <location>
        <position position="383"/>
    </location>
    <ligand>
        <name>L-serine</name>
        <dbReference type="ChEBI" id="CHEBI:33384"/>
    </ligand>
</feature>
<dbReference type="GO" id="GO:0006434">
    <property type="term" value="P:seryl-tRNA aminoacylation"/>
    <property type="evidence" value="ECO:0007669"/>
    <property type="project" value="UniProtKB-UniRule"/>
</dbReference>
<dbReference type="HAMAP" id="MF_00176">
    <property type="entry name" value="Ser_tRNA_synth_type1"/>
    <property type="match status" value="1"/>
</dbReference>
<keyword evidence="7 12" id="KW-0067">ATP-binding</keyword>
<comment type="caution">
    <text evidence="17">The sequence shown here is derived from an EMBL/GenBank/DDBJ whole genome shotgun (WGS) entry which is preliminary data.</text>
</comment>
<dbReference type="PANTHER" id="PTHR43697">
    <property type="entry name" value="SERYL-TRNA SYNTHETASE"/>
    <property type="match status" value="1"/>
</dbReference>
<evidence type="ECO:0000256" key="10">
    <source>
        <dbReference type="ARBA" id="ARBA00047929"/>
    </source>
</evidence>
<reference evidence="17 19" key="1">
    <citation type="submission" date="2015-06" db="EMBL/GenBank/DDBJ databases">
        <title>Improved classification and identification of acetic acid bacteria using matrix-assisted laser desorption/ionization time-of-flight mass spectrometry; Gluconobacter nephelii and Gluconobacter uchimurae are later heterotypic synonyms of Gluconobacter japonicus and Gluconobacter oxydans, respectively.</title>
        <authorList>
            <person name="Li L."/>
            <person name="Cleenwerck I."/>
            <person name="De Vuyst L."/>
            <person name="Vandamme P."/>
        </authorList>
    </citation>
    <scope>NUCLEOTIDE SEQUENCE [LARGE SCALE GENOMIC DNA]</scope>
    <source>
        <strain evidence="17 19">LMG 1608</strain>
    </source>
</reference>
<keyword evidence="15" id="KW-0175">Coiled coil</keyword>
<evidence type="ECO:0000259" key="16">
    <source>
        <dbReference type="PROSITE" id="PS50862"/>
    </source>
</evidence>
<feature type="binding site" evidence="13">
    <location>
        <position position="381"/>
    </location>
    <ligand>
        <name>L-serine</name>
        <dbReference type="ChEBI" id="CHEBI:33384"/>
    </ligand>
</feature>
<evidence type="ECO:0000313" key="17">
    <source>
        <dbReference type="EMBL" id="KXV72177.1"/>
    </source>
</evidence>
<dbReference type="PATRIC" id="fig|178900.6.peg.2180"/>
<dbReference type="SUPFAM" id="SSF55681">
    <property type="entry name" value="Class II aaRS and biotin synthetases"/>
    <property type="match status" value="1"/>
</dbReference>
<evidence type="ECO:0000313" key="19">
    <source>
        <dbReference type="Proteomes" id="UP000075312"/>
    </source>
</evidence>
<keyword evidence="8 12" id="KW-0648">Protein biosynthesis</keyword>
<dbReference type="InterPro" id="IPR010978">
    <property type="entry name" value="tRNA-bd_arm"/>
</dbReference>
<dbReference type="GO" id="GO:0016260">
    <property type="term" value="P:selenocysteine biosynthetic process"/>
    <property type="evidence" value="ECO:0007669"/>
    <property type="project" value="UniProtKB-UniRule"/>
</dbReference>
<evidence type="ECO:0000313" key="18">
    <source>
        <dbReference type="EMBL" id="MCP1246269.1"/>
    </source>
</evidence>
<dbReference type="EC" id="6.1.1.11" evidence="12"/>
<keyword evidence="5 12" id="KW-0436">Ligase</keyword>
<evidence type="ECO:0000256" key="14">
    <source>
        <dbReference type="PIRSR" id="PIRSR001529-2"/>
    </source>
</evidence>
<dbReference type="EMBL" id="JAMYZR010000014">
    <property type="protein sequence ID" value="MCP1246269.1"/>
    <property type="molecule type" value="Genomic_DNA"/>
</dbReference>
<evidence type="ECO:0000313" key="20">
    <source>
        <dbReference type="Proteomes" id="UP001523543"/>
    </source>
</evidence>
<proteinExistence type="inferred from homology"/>
<dbReference type="SUPFAM" id="SSF46589">
    <property type="entry name" value="tRNA-binding arm"/>
    <property type="match status" value="1"/>
</dbReference>